<dbReference type="GO" id="GO:0003677">
    <property type="term" value="F:DNA binding"/>
    <property type="evidence" value="ECO:0007669"/>
    <property type="project" value="UniProtKB-KW"/>
</dbReference>
<dbReference type="InterPro" id="IPR008920">
    <property type="entry name" value="TF_FadR/GntR_C"/>
</dbReference>
<dbReference type="PANTHER" id="PTHR43537:SF20">
    <property type="entry name" value="HTH-TYPE TRANSCRIPTIONAL REPRESSOR GLAR"/>
    <property type="match status" value="1"/>
</dbReference>
<dbReference type="OrthoDB" id="8525195at2"/>
<dbReference type="Pfam" id="PF00392">
    <property type="entry name" value="GntR"/>
    <property type="match status" value="1"/>
</dbReference>
<dbReference type="InterPro" id="IPR036388">
    <property type="entry name" value="WH-like_DNA-bd_sf"/>
</dbReference>
<dbReference type="InterPro" id="IPR000524">
    <property type="entry name" value="Tscrpt_reg_HTH_GntR"/>
</dbReference>
<dbReference type="Gene3D" id="1.20.120.530">
    <property type="entry name" value="GntR ligand-binding domain-like"/>
    <property type="match status" value="1"/>
</dbReference>
<keyword evidence="1" id="KW-0805">Transcription regulation</keyword>
<dbReference type="PANTHER" id="PTHR43537">
    <property type="entry name" value="TRANSCRIPTIONAL REGULATOR, GNTR FAMILY"/>
    <property type="match status" value="1"/>
</dbReference>
<dbReference type="PROSITE" id="PS50949">
    <property type="entry name" value="HTH_GNTR"/>
    <property type="match status" value="1"/>
</dbReference>
<dbReference type="CDD" id="cd07377">
    <property type="entry name" value="WHTH_GntR"/>
    <property type="match status" value="1"/>
</dbReference>
<evidence type="ECO:0000256" key="3">
    <source>
        <dbReference type="ARBA" id="ARBA00023163"/>
    </source>
</evidence>
<proteinExistence type="predicted"/>
<dbReference type="GO" id="GO:0003700">
    <property type="term" value="F:DNA-binding transcription factor activity"/>
    <property type="evidence" value="ECO:0007669"/>
    <property type="project" value="InterPro"/>
</dbReference>
<keyword evidence="6" id="KW-1185">Reference proteome</keyword>
<evidence type="ECO:0000313" key="5">
    <source>
        <dbReference type="EMBL" id="VCU69057.1"/>
    </source>
</evidence>
<keyword evidence="2" id="KW-0238">DNA-binding</keyword>
<dbReference type="Gene3D" id="1.10.10.10">
    <property type="entry name" value="Winged helix-like DNA-binding domain superfamily/Winged helix DNA-binding domain"/>
    <property type="match status" value="1"/>
</dbReference>
<evidence type="ECO:0000256" key="2">
    <source>
        <dbReference type="ARBA" id="ARBA00023125"/>
    </source>
</evidence>
<dbReference type="Proteomes" id="UP000277294">
    <property type="component" value="Unassembled WGS sequence"/>
</dbReference>
<dbReference type="InterPro" id="IPR036390">
    <property type="entry name" value="WH_DNA-bd_sf"/>
</dbReference>
<dbReference type="InterPro" id="IPR011711">
    <property type="entry name" value="GntR_C"/>
</dbReference>
<protein>
    <submittedName>
        <fullName evidence="5">HTH-type transcriptional repressor CsiR</fullName>
    </submittedName>
</protein>
<dbReference type="EMBL" id="UWPJ01000009">
    <property type="protein sequence ID" value="VCU69057.1"/>
    <property type="molecule type" value="Genomic_DNA"/>
</dbReference>
<keyword evidence="3" id="KW-0804">Transcription</keyword>
<dbReference type="RefSeq" id="WP_124078412.1">
    <property type="nucleotide sequence ID" value="NZ_UWPJ01000009.1"/>
</dbReference>
<evidence type="ECO:0000313" key="6">
    <source>
        <dbReference type="Proteomes" id="UP000277294"/>
    </source>
</evidence>
<name>A0A3P4AYD5_9BURK</name>
<dbReference type="SMART" id="SM00345">
    <property type="entry name" value="HTH_GNTR"/>
    <property type="match status" value="1"/>
</dbReference>
<organism evidence="5 6">
    <name type="scientific">Pigmentiphaga humi</name>
    <dbReference type="NCBI Taxonomy" id="2478468"/>
    <lineage>
        <taxon>Bacteria</taxon>
        <taxon>Pseudomonadati</taxon>
        <taxon>Pseudomonadota</taxon>
        <taxon>Betaproteobacteria</taxon>
        <taxon>Burkholderiales</taxon>
        <taxon>Alcaligenaceae</taxon>
        <taxon>Pigmentiphaga</taxon>
    </lineage>
</organism>
<dbReference type="AlphaFoldDB" id="A0A3P4AYD5"/>
<evidence type="ECO:0000259" key="4">
    <source>
        <dbReference type="PROSITE" id="PS50949"/>
    </source>
</evidence>
<feature type="domain" description="HTH gntR-type" evidence="4">
    <location>
        <begin position="3"/>
        <end position="70"/>
    </location>
</feature>
<dbReference type="SMART" id="SM00895">
    <property type="entry name" value="FCD"/>
    <property type="match status" value="1"/>
</dbReference>
<sequence length="231" mass="26116">MSTSLTSQLTQSLREELLNGTFPPGQQLRLNQLSQQFDVSLSPLREALSRLAAEGLVIAQDQRGYQVAPVSLRNHREITDLRIVLEPQALRSSMQYGGEEWEVQVLAAHHRLQQVERRAASDTQALLEWEARHREFHMTLIGGGQMPVLLQFCEKLLAFSDRYRRIFLRERPLDRDIPDEHEAILAATLAREHARACGLLSQHIERTAANIAILLEQWEAGERAQGDGAAA</sequence>
<evidence type="ECO:0000256" key="1">
    <source>
        <dbReference type="ARBA" id="ARBA00023015"/>
    </source>
</evidence>
<dbReference type="Pfam" id="PF07729">
    <property type="entry name" value="FCD"/>
    <property type="match status" value="1"/>
</dbReference>
<accession>A0A3P4AYD5</accession>
<dbReference type="SUPFAM" id="SSF48008">
    <property type="entry name" value="GntR ligand-binding domain-like"/>
    <property type="match status" value="1"/>
</dbReference>
<reference evidence="5 6" key="1">
    <citation type="submission" date="2018-10" db="EMBL/GenBank/DDBJ databases">
        <authorList>
            <person name="Criscuolo A."/>
        </authorList>
    </citation>
    <scope>NUCLEOTIDE SEQUENCE [LARGE SCALE GENOMIC DNA]</scope>
    <source>
        <strain evidence="5">DnA1</strain>
    </source>
</reference>
<dbReference type="SUPFAM" id="SSF46785">
    <property type="entry name" value="Winged helix' DNA-binding domain"/>
    <property type="match status" value="1"/>
</dbReference>
<gene>
    <name evidence="5" type="primary">csiR_5</name>
    <name evidence="5" type="ORF">PIGHUM_01117</name>
</gene>